<dbReference type="OrthoDB" id="3657563at2759"/>
<keyword evidence="2" id="KW-1185">Reference proteome</keyword>
<reference evidence="1 2" key="1">
    <citation type="submission" date="2016-07" db="EMBL/GenBank/DDBJ databases">
        <title>Pervasive Adenine N6-methylation of Active Genes in Fungi.</title>
        <authorList>
            <consortium name="DOE Joint Genome Institute"/>
            <person name="Mondo S.J."/>
            <person name="Dannebaum R.O."/>
            <person name="Kuo R.C."/>
            <person name="Labutti K."/>
            <person name="Haridas S."/>
            <person name="Kuo A."/>
            <person name="Salamov A."/>
            <person name="Ahrendt S.R."/>
            <person name="Lipzen A."/>
            <person name="Sullivan W."/>
            <person name="Andreopoulos W.B."/>
            <person name="Clum A."/>
            <person name="Lindquist E."/>
            <person name="Daum C."/>
            <person name="Ramamoorthy G.K."/>
            <person name="Gryganskyi A."/>
            <person name="Culley D."/>
            <person name="Magnuson J.K."/>
            <person name="James T.Y."/>
            <person name="O'Malley M.A."/>
            <person name="Stajich J.E."/>
            <person name="Spatafora J.W."/>
            <person name="Visel A."/>
            <person name="Grigoriev I.V."/>
        </authorList>
    </citation>
    <scope>NUCLEOTIDE SEQUENCE [LARGE SCALE GENOMIC DNA]</scope>
    <source>
        <strain evidence="1 2">62-1032</strain>
    </source>
</reference>
<dbReference type="InterPro" id="IPR009959">
    <property type="entry name" value="Cyclase_SnoaL-like"/>
</dbReference>
<dbReference type="InParanoid" id="A0A1Y2EW79"/>
<evidence type="ECO:0008006" key="3">
    <source>
        <dbReference type="Google" id="ProtNLM"/>
    </source>
</evidence>
<comment type="caution">
    <text evidence="1">The sequence shown here is derived from an EMBL/GenBank/DDBJ whole genome shotgun (WGS) entry which is preliminary data.</text>
</comment>
<name>A0A1Y2EW79_9BASI</name>
<sequence length="159" mass="17516">MSNTNENNKQVAIEYVNEVWGKGNVDLIDKLMNDKVKLISPLTGPLAGREALKKTIIGLRKSFPEFTSKLISPAIAETVAEGQFVVLRYSSQGKHTGPAYLDVPAGMPKLAQDNTGKQFDLTGIAWLRFEEGRIVEVVEEESALEVLSQLGLVEMKKEV</sequence>
<evidence type="ECO:0000313" key="1">
    <source>
        <dbReference type="EMBL" id="ORY75386.1"/>
    </source>
</evidence>
<dbReference type="PANTHER" id="PTHR38436">
    <property type="entry name" value="POLYKETIDE CYCLASE SNOAL-LIKE DOMAIN"/>
    <property type="match status" value="1"/>
</dbReference>
<dbReference type="Pfam" id="PF07366">
    <property type="entry name" value="SnoaL"/>
    <property type="match status" value="1"/>
</dbReference>
<dbReference type="PANTHER" id="PTHR38436:SF1">
    <property type="entry name" value="ESTER CYCLASE"/>
    <property type="match status" value="1"/>
</dbReference>
<dbReference type="InterPro" id="IPR032710">
    <property type="entry name" value="NTF2-like_dom_sf"/>
</dbReference>
<organism evidence="1 2">
    <name type="scientific">Leucosporidium creatinivorum</name>
    <dbReference type="NCBI Taxonomy" id="106004"/>
    <lineage>
        <taxon>Eukaryota</taxon>
        <taxon>Fungi</taxon>
        <taxon>Dikarya</taxon>
        <taxon>Basidiomycota</taxon>
        <taxon>Pucciniomycotina</taxon>
        <taxon>Microbotryomycetes</taxon>
        <taxon>Leucosporidiales</taxon>
        <taxon>Leucosporidium</taxon>
    </lineage>
</organism>
<evidence type="ECO:0000313" key="2">
    <source>
        <dbReference type="Proteomes" id="UP000193467"/>
    </source>
</evidence>
<dbReference type="GO" id="GO:0030638">
    <property type="term" value="P:polyketide metabolic process"/>
    <property type="evidence" value="ECO:0007669"/>
    <property type="project" value="InterPro"/>
</dbReference>
<protein>
    <recommendedName>
        <fullName evidence="3">SnoaL-like domain-containing protein</fullName>
    </recommendedName>
</protein>
<dbReference type="EMBL" id="MCGR01000038">
    <property type="protein sequence ID" value="ORY75386.1"/>
    <property type="molecule type" value="Genomic_DNA"/>
</dbReference>
<gene>
    <name evidence="1" type="ORF">BCR35DRAFT_333179</name>
</gene>
<dbReference type="AlphaFoldDB" id="A0A1Y2EW79"/>
<dbReference type="Gene3D" id="3.10.450.50">
    <property type="match status" value="1"/>
</dbReference>
<dbReference type="Proteomes" id="UP000193467">
    <property type="component" value="Unassembled WGS sequence"/>
</dbReference>
<proteinExistence type="predicted"/>
<dbReference type="SUPFAM" id="SSF54427">
    <property type="entry name" value="NTF2-like"/>
    <property type="match status" value="1"/>
</dbReference>
<accession>A0A1Y2EW79</accession>